<dbReference type="Pfam" id="PF00378">
    <property type="entry name" value="ECH_1"/>
    <property type="match status" value="1"/>
</dbReference>
<accession>A0A0B6S1K4</accession>
<dbReference type="PANTHER" id="PTHR43802:SF1">
    <property type="entry name" value="IP11341P-RELATED"/>
    <property type="match status" value="1"/>
</dbReference>
<sequence>MSTFDRYKNAYPNARLTRTPNGVLEVRFHTEGAKLVFNGHTHEQFTDMFHQIGEDPDNRVVILTGSGDAFMDAISPEGFDFFTPRGYDKIFREGRKILMNILDIEVPMIAALNGPVLLHSEYVLLCDIVVATPETVFQDMPHAAFGIAPNDGVHLLWPEMIGSIRGRYFVLTQQKLDAAEAKSLGVVNEIVPADQLLDRAHAIAATIAKQPPLTTKYTRIGLTQRLRRVIDEGIGYGLALEGITAAEVARIAAAQSAT</sequence>
<dbReference type="RefSeq" id="WP_042626941.1">
    <property type="nucleotide sequence ID" value="NZ_BSTO01000007.1"/>
</dbReference>
<dbReference type="KEGG" id="bgp:BGL_2c01730"/>
<keyword evidence="2" id="KW-0456">Lyase</keyword>
<dbReference type="AlphaFoldDB" id="A0A0B6S1K4"/>
<dbReference type="EC" id="4.2.1.17" evidence="2"/>
<evidence type="ECO:0000256" key="1">
    <source>
        <dbReference type="ARBA" id="ARBA00005254"/>
    </source>
</evidence>
<dbReference type="GO" id="GO:0004300">
    <property type="term" value="F:enoyl-CoA hydratase activity"/>
    <property type="evidence" value="ECO:0007669"/>
    <property type="project" value="UniProtKB-EC"/>
</dbReference>
<dbReference type="InterPro" id="IPR029045">
    <property type="entry name" value="ClpP/crotonase-like_dom_sf"/>
</dbReference>
<dbReference type="SUPFAM" id="SSF52096">
    <property type="entry name" value="ClpP/crotonase"/>
    <property type="match status" value="1"/>
</dbReference>
<dbReference type="OrthoDB" id="9807606at2"/>
<comment type="similarity">
    <text evidence="1">Belongs to the enoyl-CoA hydratase/isomerase family.</text>
</comment>
<dbReference type="Gene3D" id="3.90.226.10">
    <property type="entry name" value="2-enoyl-CoA Hydratase, Chain A, domain 1"/>
    <property type="match status" value="1"/>
</dbReference>
<dbReference type="KEGG" id="bpla:bpln_2g01720"/>
<name>A0A0B6S1K4_BURPL</name>
<evidence type="ECO:0000313" key="3">
    <source>
        <dbReference type="Proteomes" id="UP000031838"/>
    </source>
</evidence>
<proteinExistence type="inferred from homology"/>
<dbReference type="PANTHER" id="PTHR43802">
    <property type="entry name" value="ENOYL-COA HYDRATASE"/>
    <property type="match status" value="1"/>
</dbReference>
<dbReference type="InterPro" id="IPR001753">
    <property type="entry name" value="Enoyl-CoA_hydra/iso"/>
</dbReference>
<reference evidence="2 3" key="2">
    <citation type="journal article" date="2016" name="Appl. Microbiol. Biotechnol.">
        <title>Mutations improving production and secretion of extracellular lipase by Burkholderia glumae PG1.</title>
        <authorList>
            <person name="Knapp A."/>
            <person name="Voget S."/>
            <person name="Gao R."/>
            <person name="Zaburannyi N."/>
            <person name="Krysciak D."/>
            <person name="Breuer M."/>
            <person name="Hauer B."/>
            <person name="Streit W.R."/>
            <person name="Muller R."/>
            <person name="Daniel R."/>
            <person name="Jaeger K.E."/>
        </authorList>
    </citation>
    <scope>NUCLEOTIDE SEQUENCE [LARGE SCALE GENOMIC DNA]</scope>
    <source>
        <strain evidence="2 3">PG1</strain>
    </source>
</reference>
<reference evidence="3" key="1">
    <citation type="submission" date="2011-03" db="EMBL/GenBank/DDBJ databases">
        <authorList>
            <person name="Voget S."/>
            <person name="Streit W.R."/>
            <person name="Jaeger K.E."/>
            <person name="Daniel R."/>
        </authorList>
    </citation>
    <scope>NUCLEOTIDE SEQUENCE [LARGE SCALE GENOMIC DNA]</scope>
    <source>
        <strain evidence="3">PG1</strain>
    </source>
</reference>
<evidence type="ECO:0000313" key="2">
    <source>
        <dbReference type="EMBL" id="AJK48269.1"/>
    </source>
</evidence>
<dbReference type="HOGENOM" id="CLU_009834_7_2_4"/>
<gene>
    <name evidence="2" type="ORF">BGL_2c01730</name>
</gene>
<protein>
    <submittedName>
        <fullName evidence="2">Enoyl-CoA hydratase</fullName>
        <ecNumber evidence="2">4.2.1.17</ecNumber>
    </submittedName>
</protein>
<dbReference type="EMBL" id="CP002581">
    <property type="protein sequence ID" value="AJK48269.1"/>
    <property type="molecule type" value="Genomic_DNA"/>
</dbReference>
<keyword evidence="3" id="KW-1185">Reference proteome</keyword>
<dbReference type="CDD" id="cd06558">
    <property type="entry name" value="crotonase-like"/>
    <property type="match status" value="1"/>
</dbReference>
<organism evidence="2 3">
    <name type="scientific">Burkholderia plantarii</name>
    <dbReference type="NCBI Taxonomy" id="41899"/>
    <lineage>
        <taxon>Bacteria</taxon>
        <taxon>Pseudomonadati</taxon>
        <taxon>Pseudomonadota</taxon>
        <taxon>Betaproteobacteria</taxon>
        <taxon>Burkholderiales</taxon>
        <taxon>Burkholderiaceae</taxon>
        <taxon>Burkholderia</taxon>
    </lineage>
</organism>
<dbReference type="Proteomes" id="UP000031838">
    <property type="component" value="Chromosome 2"/>
</dbReference>